<dbReference type="Proteomes" id="UP000282876">
    <property type="component" value="Unassembled WGS sequence"/>
</dbReference>
<dbReference type="PANTHER" id="PTHR10989:SF16">
    <property type="entry name" value="AT02829P-RELATED"/>
    <property type="match status" value="1"/>
</dbReference>
<feature type="transmembrane region" description="Helical" evidence="5">
    <location>
        <begin position="121"/>
        <end position="141"/>
    </location>
</feature>
<reference evidence="6 7" key="1">
    <citation type="submission" date="2018-10" db="EMBL/GenBank/DDBJ databases">
        <title>Draft genome sequence of the microsporidian Tubulinosema ratisbonensis.</title>
        <authorList>
            <person name="Polonais V."/>
            <person name="Peyretaillade E."/>
            <person name="Niehus S."/>
            <person name="Wawrzyniak I."/>
            <person name="Franchet A."/>
            <person name="Gaspin C."/>
            <person name="Reichstadt M."/>
            <person name="Belser C."/>
            <person name="Labadie K."/>
            <person name="Delbac F."/>
            <person name="Ferrandon D."/>
        </authorList>
    </citation>
    <scope>NUCLEOTIDE SEQUENCE [LARGE SCALE GENOMIC DNA]</scope>
    <source>
        <strain evidence="6 7">Franzen</strain>
    </source>
</reference>
<dbReference type="GO" id="GO:0012505">
    <property type="term" value="C:endomembrane system"/>
    <property type="evidence" value="ECO:0007669"/>
    <property type="project" value="UniProtKB-SubCell"/>
</dbReference>
<feature type="transmembrane region" description="Helical" evidence="5">
    <location>
        <begin position="153"/>
        <end position="175"/>
    </location>
</feature>
<name>A0A437AHQ2_9MICR</name>
<feature type="transmembrane region" description="Helical" evidence="5">
    <location>
        <begin position="44"/>
        <end position="65"/>
    </location>
</feature>
<evidence type="ECO:0000256" key="4">
    <source>
        <dbReference type="ARBA" id="ARBA00023136"/>
    </source>
</evidence>
<keyword evidence="3 5" id="KW-1133">Transmembrane helix</keyword>
<keyword evidence="7" id="KW-1185">Reference proteome</keyword>
<feature type="transmembrane region" description="Helical" evidence="5">
    <location>
        <begin position="77"/>
        <end position="101"/>
    </location>
</feature>
<gene>
    <name evidence="6" type="ORF">TUBRATIS_29090</name>
</gene>
<evidence type="ECO:0000256" key="2">
    <source>
        <dbReference type="ARBA" id="ARBA00022692"/>
    </source>
</evidence>
<sequence>MHKSLYIRILFYTCGLSICLYGYFSERRPQKYNFLGPCCSKLLLMTYNGMILTMITILLGIYILINKLFKRKIDTLLKLHSLFSNISYGLEIVVVSVYWPMNFIKPELINSSAYKYGYRIPFFKQMSIHVFPFIICLVEVLTCKIDNTLHKYVGMFVICTCYSSAITIFCGKFNFKYPYGFLKKLNFFTTLLLFYALTIFSCIFVKLTNFFRKKYNFPQNFIKKYINK</sequence>
<dbReference type="EMBL" id="RCSS01000814">
    <property type="protein sequence ID" value="RVD90664.1"/>
    <property type="molecule type" value="Genomic_DNA"/>
</dbReference>
<dbReference type="GO" id="GO:0016020">
    <property type="term" value="C:membrane"/>
    <property type="evidence" value="ECO:0007669"/>
    <property type="project" value="InterPro"/>
</dbReference>
<feature type="transmembrane region" description="Helical" evidence="5">
    <location>
        <begin position="187"/>
        <end position="207"/>
    </location>
</feature>
<dbReference type="InterPro" id="IPR006838">
    <property type="entry name" value="ADTRP_AIG1"/>
</dbReference>
<evidence type="ECO:0000256" key="1">
    <source>
        <dbReference type="ARBA" id="ARBA00004127"/>
    </source>
</evidence>
<evidence type="ECO:0000256" key="3">
    <source>
        <dbReference type="ARBA" id="ARBA00022989"/>
    </source>
</evidence>
<feature type="transmembrane region" description="Helical" evidence="5">
    <location>
        <begin position="5"/>
        <end position="24"/>
    </location>
</feature>
<protein>
    <submittedName>
        <fullName evidence="6">Uncharacterized protein</fullName>
    </submittedName>
</protein>
<keyword evidence="2 5" id="KW-0812">Transmembrane</keyword>
<dbReference type="OrthoDB" id="2189376at2759"/>
<proteinExistence type="predicted"/>
<dbReference type="AlphaFoldDB" id="A0A437AHQ2"/>
<organism evidence="6 7">
    <name type="scientific">Tubulinosema ratisbonensis</name>
    <dbReference type="NCBI Taxonomy" id="291195"/>
    <lineage>
        <taxon>Eukaryota</taxon>
        <taxon>Fungi</taxon>
        <taxon>Fungi incertae sedis</taxon>
        <taxon>Microsporidia</taxon>
        <taxon>Tubulinosematoidea</taxon>
        <taxon>Tubulinosematidae</taxon>
        <taxon>Tubulinosema</taxon>
    </lineage>
</organism>
<evidence type="ECO:0000313" key="6">
    <source>
        <dbReference type="EMBL" id="RVD90664.1"/>
    </source>
</evidence>
<dbReference type="Pfam" id="PF04750">
    <property type="entry name" value="Far-17a_AIG1"/>
    <property type="match status" value="1"/>
</dbReference>
<accession>A0A437AHQ2</accession>
<comment type="caution">
    <text evidence="6">The sequence shown here is derived from an EMBL/GenBank/DDBJ whole genome shotgun (WGS) entry which is preliminary data.</text>
</comment>
<comment type="subcellular location">
    <subcellularLocation>
        <location evidence="1">Endomembrane system</location>
        <topology evidence="1">Multi-pass membrane protein</topology>
    </subcellularLocation>
</comment>
<keyword evidence="4 5" id="KW-0472">Membrane</keyword>
<evidence type="ECO:0000313" key="7">
    <source>
        <dbReference type="Proteomes" id="UP000282876"/>
    </source>
</evidence>
<dbReference type="PANTHER" id="PTHR10989">
    <property type="entry name" value="ANDROGEN-INDUCED PROTEIN 1-RELATED"/>
    <property type="match status" value="1"/>
</dbReference>
<dbReference type="VEuPathDB" id="MicrosporidiaDB:TUBRATIS_29090"/>
<evidence type="ECO:0000256" key="5">
    <source>
        <dbReference type="SAM" id="Phobius"/>
    </source>
</evidence>